<dbReference type="PANTHER" id="PTHR30313:SF2">
    <property type="entry name" value="DNA PRIMASE"/>
    <property type="match status" value="1"/>
</dbReference>
<dbReference type="Pfam" id="PF13155">
    <property type="entry name" value="Toprim_2"/>
    <property type="match status" value="1"/>
</dbReference>
<keyword evidence="2 12" id="KW-0639">Primosome</keyword>
<evidence type="ECO:0000256" key="12">
    <source>
        <dbReference type="HAMAP-Rule" id="MF_00974"/>
    </source>
</evidence>
<evidence type="ECO:0000256" key="2">
    <source>
        <dbReference type="ARBA" id="ARBA00022515"/>
    </source>
</evidence>
<comment type="cofactor">
    <cofactor evidence="12 13 14">
        <name>Zn(2+)</name>
        <dbReference type="ChEBI" id="CHEBI:29105"/>
    </cofactor>
    <text evidence="12 13 14">Binds 1 zinc ion per monomer.</text>
</comment>
<comment type="catalytic activity">
    <reaction evidence="12">
        <text>ssDNA + n NTP = ssDNA/pppN(pN)n-1 hybrid + (n-1) diphosphate.</text>
        <dbReference type="EC" id="2.7.7.101"/>
    </reaction>
</comment>
<evidence type="ECO:0000259" key="15">
    <source>
        <dbReference type="PROSITE" id="PS50880"/>
    </source>
</evidence>
<evidence type="ECO:0000256" key="10">
    <source>
        <dbReference type="ARBA" id="ARBA00023125"/>
    </source>
</evidence>
<dbReference type="EMBL" id="FOJY01000002">
    <property type="protein sequence ID" value="SFA79761.1"/>
    <property type="molecule type" value="Genomic_DNA"/>
</dbReference>
<dbReference type="AlphaFoldDB" id="A0A1I0VTN0"/>
<sequence>MAYYSDDFINEVCARNDIVDVISQHVKLTKKGSSYFGLCPFHNEKTGSFSVSPAKQMYYCFGCGAGGNIISFVKEYENYSFTEAMEYLAERVGMEVPKTDYDGNQKRRSNLRDKLFEINKEAAGYFYVALRKGNDSSGMEYLSKRNLSEDTLKKFGLGFAPKNSKELYNYLKSKSYSDEDLSKSGLFNHSETNGFYNKFWNRVIFPIMNVNNKVIGFGGRVMGQGEPKYLNSPETEIFDKSRNLYGLNIARTSRKNYFILCEGYMDVISLHQAGVDNALASLGTAFTSGQAELIKRYKKDVLISYDNDNAGIKATIRAISILRNAGLSPKVINLAPYKDPDEFIKGLGLEEFENRIQNARNGFLFEIDQLKKEYNLEDPAEKTLFYNEIAKKLVGFSEELERNNYIEAVAREFMIEYESLRNLVNRLGLSYVEKEKKYEDKSPINKANKSSGIEGSQKLLLTWIIESREIYDKVKEYILPEDFTNPVYEKAATLLYKQLDEGKCSPSIIINYFDDDQQKEVAALFNAKIDAIATRDDFEKALNETVYKIKENSVKQRKKENKNLQEFVNAKKILEKLKKNRISIKDIG</sequence>
<dbReference type="Proteomes" id="UP000198838">
    <property type="component" value="Unassembled WGS sequence"/>
</dbReference>
<dbReference type="SUPFAM" id="SSF56731">
    <property type="entry name" value="DNA primase core"/>
    <property type="match status" value="1"/>
</dbReference>
<dbReference type="PIRSF" id="PIRSF002811">
    <property type="entry name" value="DnaG"/>
    <property type="match status" value="1"/>
</dbReference>
<dbReference type="GO" id="GO:0008270">
    <property type="term" value="F:zinc ion binding"/>
    <property type="evidence" value="ECO:0007669"/>
    <property type="project" value="UniProtKB-UniRule"/>
</dbReference>
<dbReference type="Gene3D" id="3.90.980.10">
    <property type="entry name" value="DNA primase, catalytic core, N-terminal domain"/>
    <property type="match status" value="1"/>
</dbReference>
<dbReference type="FunFam" id="3.90.580.10:FF:000001">
    <property type="entry name" value="DNA primase"/>
    <property type="match status" value="1"/>
</dbReference>
<keyword evidence="11 12" id="KW-0804">Transcription</keyword>
<dbReference type="STRING" id="1120918.SAMN05216249_102193"/>
<evidence type="ECO:0000256" key="14">
    <source>
        <dbReference type="PIRSR" id="PIRSR002811-1"/>
    </source>
</evidence>
<keyword evidence="3 12" id="KW-0808">Transferase</keyword>
<dbReference type="GO" id="GO:0003677">
    <property type="term" value="F:DNA binding"/>
    <property type="evidence" value="ECO:0007669"/>
    <property type="project" value="UniProtKB-KW"/>
</dbReference>
<keyword evidence="6 12" id="KW-0479">Metal-binding</keyword>
<dbReference type="OrthoDB" id="9803773at2"/>
<dbReference type="GO" id="GO:0000428">
    <property type="term" value="C:DNA-directed RNA polymerase complex"/>
    <property type="evidence" value="ECO:0007669"/>
    <property type="project" value="UniProtKB-KW"/>
</dbReference>
<protein>
    <recommendedName>
        <fullName evidence="12 13">DNA primase</fullName>
        <ecNumber evidence="12">2.7.7.101</ecNumber>
    </recommendedName>
</protein>
<dbReference type="GO" id="GO:0005737">
    <property type="term" value="C:cytoplasm"/>
    <property type="evidence" value="ECO:0007669"/>
    <property type="project" value="TreeGrafter"/>
</dbReference>
<accession>A0A1I0VTN0</accession>
<dbReference type="InterPro" id="IPR050219">
    <property type="entry name" value="DnaG_primase"/>
</dbReference>
<keyword evidence="5 12" id="KW-0235">DNA replication</keyword>
<comment type="domain">
    <text evidence="12">Contains an N-terminal zinc-binding domain, a central core domain that contains the primase activity, and a C-terminal DnaB-binding domain.</text>
</comment>
<dbReference type="GO" id="GO:0003899">
    <property type="term" value="F:DNA-directed RNA polymerase activity"/>
    <property type="evidence" value="ECO:0007669"/>
    <property type="project" value="UniProtKB-UniRule"/>
</dbReference>
<gene>
    <name evidence="12" type="primary">dnaG</name>
    <name evidence="16" type="ORF">SAMN05216249_102193</name>
</gene>
<dbReference type="PANTHER" id="PTHR30313">
    <property type="entry name" value="DNA PRIMASE"/>
    <property type="match status" value="1"/>
</dbReference>
<dbReference type="CDD" id="cd03364">
    <property type="entry name" value="TOPRIM_DnaG_primases"/>
    <property type="match status" value="1"/>
</dbReference>
<evidence type="ECO:0000256" key="7">
    <source>
        <dbReference type="ARBA" id="ARBA00022771"/>
    </source>
</evidence>
<feature type="domain" description="Toprim" evidence="15">
    <location>
        <begin position="256"/>
        <end position="337"/>
    </location>
</feature>
<comment type="subunit">
    <text evidence="12">Monomer. Interacts with DnaB.</text>
</comment>
<dbReference type="EC" id="2.7.7.101" evidence="12"/>
<name>A0A1I0VTN0_9FIRM</name>
<evidence type="ECO:0000313" key="16">
    <source>
        <dbReference type="EMBL" id="SFA79761.1"/>
    </source>
</evidence>
<dbReference type="InterPro" id="IPR002694">
    <property type="entry name" value="Znf_CHC2"/>
</dbReference>
<evidence type="ECO:0000256" key="3">
    <source>
        <dbReference type="ARBA" id="ARBA00022679"/>
    </source>
</evidence>
<dbReference type="InterPro" id="IPR006171">
    <property type="entry name" value="TOPRIM_dom"/>
</dbReference>
<dbReference type="InterPro" id="IPR006295">
    <property type="entry name" value="DNA_primase_DnaG"/>
</dbReference>
<dbReference type="Gene3D" id="3.40.1360.10">
    <property type="match status" value="1"/>
</dbReference>
<evidence type="ECO:0000256" key="4">
    <source>
        <dbReference type="ARBA" id="ARBA00022695"/>
    </source>
</evidence>
<dbReference type="InterPro" id="IPR036977">
    <property type="entry name" value="DNA_primase_Znf_CHC2"/>
</dbReference>
<keyword evidence="7 12" id="KW-0863">Zinc-finger</keyword>
<dbReference type="Pfam" id="PF01807">
    <property type="entry name" value="Zn_ribbon_DnaG"/>
    <property type="match status" value="1"/>
</dbReference>
<organism evidence="16 17">
    <name type="scientific">Acetitomaculum ruminis DSM 5522</name>
    <dbReference type="NCBI Taxonomy" id="1120918"/>
    <lineage>
        <taxon>Bacteria</taxon>
        <taxon>Bacillati</taxon>
        <taxon>Bacillota</taxon>
        <taxon>Clostridia</taxon>
        <taxon>Lachnospirales</taxon>
        <taxon>Lachnospiraceae</taxon>
        <taxon>Acetitomaculum</taxon>
    </lineage>
</organism>
<dbReference type="GO" id="GO:1990077">
    <property type="term" value="C:primosome complex"/>
    <property type="evidence" value="ECO:0007669"/>
    <property type="project" value="UniProtKB-KW"/>
</dbReference>
<keyword evidence="1 12" id="KW-0240">DNA-directed RNA polymerase</keyword>
<reference evidence="16 17" key="1">
    <citation type="submission" date="2016-10" db="EMBL/GenBank/DDBJ databases">
        <authorList>
            <person name="de Groot N.N."/>
        </authorList>
    </citation>
    <scope>NUCLEOTIDE SEQUENCE [LARGE SCALE GENOMIC DNA]</scope>
    <source>
        <strain evidence="16 17">DSM 5522</strain>
    </source>
</reference>
<keyword evidence="10 12" id="KW-0238">DNA-binding</keyword>
<dbReference type="InterPro" id="IPR013264">
    <property type="entry name" value="DNAG_N"/>
</dbReference>
<evidence type="ECO:0000256" key="6">
    <source>
        <dbReference type="ARBA" id="ARBA00022723"/>
    </source>
</evidence>
<evidence type="ECO:0000256" key="8">
    <source>
        <dbReference type="ARBA" id="ARBA00022833"/>
    </source>
</evidence>
<keyword evidence="17" id="KW-1185">Reference proteome</keyword>
<dbReference type="PROSITE" id="PS50880">
    <property type="entry name" value="TOPRIM"/>
    <property type="match status" value="1"/>
</dbReference>
<dbReference type="InterPro" id="IPR030846">
    <property type="entry name" value="DnaG_bac"/>
</dbReference>
<dbReference type="SUPFAM" id="SSF57783">
    <property type="entry name" value="Zinc beta-ribbon"/>
    <property type="match status" value="1"/>
</dbReference>
<evidence type="ECO:0000313" key="17">
    <source>
        <dbReference type="Proteomes" id="UP000198838"/>
    </source>
</evidence>
<dbReference type="InterPro" id="IPR037068">
    <property type="entry name" value="DNA_primase_core_N_sf"/>
</dbReference>
<comment type="similarity">
    <text evidence="12 13">Belongs to the DnaG primase family.</text>
</comment>
<dbReference type="InterPro" id="IPR016136">
    <property type="entry name" value="DNA_helicase_N/primase_C"/>
</dbReference>
<dbReference type="NCBIfam" id="TIGR01391">
    <property type="entry name" value="dnaG"/>
    <property type="match status" value="1"/>
</dbReference>
<proteinExistence type="inferred from homology"/>
<dbReference type="Gene3D" id="1.10.860.10">
    <property type="entry name" value="DNAb Helicase, Chain A"/>
    <property type="match status" value="1"/>
</dbReference>
<dbReference type="SMART" id="SM00493">
    <property type="entry name" value="TOPRIM"/>
    <property type="match status" value="1"/>
</dbReference>
<feature type="zinc finger region" description="CHC2-type" evidence="12 14">
    <location>
        <begin position="39"/>
        <end position="63"/>
    </location>
</feature>
<dbReference type="SMART" id="SM00400">
    <property type="entry name" value="ZnF_CHCC"/>
    <property type="match status" value="1"/>
</dbReference>
<evidence type="ECO:0000256" key="11">
    <source>
        <dbReference type="ARBA" id="ARBA00023163"/>
    </source>
</evidence>
<dbReference type="InterPro" id="IPR034151">
    <property type="entry name" value="TOPRIM_DnaG_bac"/>
</dbReference>
<dbReference type="Pfam" id="PF10410">
    <property type="entry name" value="DnaB_bind"/>
    <property type="match status" value="1"/>
</dbReference>
<evidence type="ECO:0000256" key="9">
    <source>
        <dbReference type="ARBA" id="ARBA00022842"/>
    </source>
</evidence>
<dbReference type="HAMAP" id="MF_00974">
    <property type="entry name" value="DNA_primase_DnaG"/>
    <property type="match status" value="1"/>
</dbReference>
<dbReference type="GO" id="GO:0006269">
    <property type="term" value="P:DNA replication, synthesis of primer"/>
    <property type="evidence" value="ECO:0007669"/>
    <property type="project" value="UniProtKB-UniRule"/>
</dbReference>
<keyword evidence="4 12" id="KW-0548">Nucleotidyltransferase</keyword>
<keyword evidence="9" id="KW-0460">Magnesium</keyword>
<comment type="function">
    <text evidence="12 13">RNA polymerase that catalyzes the synthesis of short RNA molecules used as primers for DNA polymerase during DNA replication.</text>
</comment>
<keyword evidence="8 12" id="KW-0862">Zinc</keyword>
<dbReference type="Gene3D" id="3.90.580.10">
    <property type="entry name" value="Zinc finger, CHC2-type domain"/>
    <property type="match status" value="1"/>
</dbReference>
<dbReference type="InterPro" id="IPR019475">
    <property type="entry name" value="DNA_primase_DnaB-bd"/>
</dbReference>
<dbReference type="RefSeq" id="WP_092870286.1">
    <property type="nucleotide sequence ID" value="NZ_FOJY01000002.1"/>
</dbReference>
<dbReference type="Pfam" id="PF08275">
    <property type="entry name" value="DNAG_N"/>
    <property type="match status" value="1"/>
</dbReference>
<evidence type="ECO:0000256" key="1">
    <source>
        <dbReference type="ARBA" id="ARBA00022478"/>
    </source>
</evidence>
<evidence type="ECO:0000256" key="5">
    <source>
        <dbReference type="ARBA" id="ARBA00022705"/>
    </source>
</evidence>
<evidence type="ECO:0000256" key="13">
    <source>
        <dbReference type="PIRNR" id="PIRNR002811"/>
    </source>
</evidence>